<dbReference type="EMBL" id="KI669500">
    <property type="protein sequence ID" value="OCF35129.1"/>
    <property type="molecule type" value="Genomic_DNA"/>
</dbReference>
<keyword evidence="2" id="KW-1185">Reference proteome</keyword>
<sequence length="86" mass="8818">MSCSGNPKNCSFCGDATADCAKVEVNGCTTNPKECTVCQGNGCVAKECTGNTATCHACQEGHYTTCRKAQITASEGIEPARPAPIA</sequence>
<evidence type="ECO:0000313" key="2">
    <source>
        <dbReference type="Proteomes" id="UP000092666"/>
    </source>
</evidence>
<accession>A0A1B9GVT8</accession>
<organism evidence="1 2">
    <name type="scientific">Kwoniella heveanensis BCC8398</name>
    <dbReference type="NCBI Taxonomy" id="1296120"/>
    <lineage>
        <taxon>Eukaryota</taxon>
        <taxon>Fungi</taxon>
        <taxon>Dikarya</taxon>
        <taxon>Basidiomycota</taxon>
        <taxon>Agaricomycotina</taxon>
        <taxon>Tremellomycetes</taxon>
        <taxon>Tremellales</taxon>
        <taxon>Cryptococcaceae</taxon>
        <taxon>Kwoniella</taxon>
    </lineage>
</organism>
<dbReference type="Proteomes" id="UP000092666">
    <property type="component" value="Unassembled WGS sequence"/>
</dbReference>
<dbReference type="OrthoDB" id="2558413at2759"/>
<reference evidence="1 2" key="1">
    <citation type="submission" date="2013-07" db="EMBL/GenBank/DDBJ databases">
        <title>The Genome Sequence of Cryptococcus heveanensis BCC8398.</title>
        <authorList>
            <consortium name="The Broad Institute Genome Sequencing Platform"/>
            <person name="Cuomo C."/>
            <person name="Litvintseva A."/>
            <person name="Chen Y."/>
            <person name="Heitman J."/>
            <person name="Sun S."/>
            <person name="Springer D."/>
            <person name="Dromer F."/>
            <person name="Young S.K."/>
            <person name="Zeng Q."/>
            <person name="Gargeya S."/>
            <person name="Fitzgerald M."/>
            <person name="Abouelleil A."/>
            <person name="Alvarado L."/>
            <person name="Berlin A.M."/>
            <person name="Chapman S.B."/>
            <person name="Dewar J."/>
            <person name="Goldberg J."/>
            <person name="Griggs A."/>
            <person name="Gujja S."/>
            <person name="Hansen M."/>
            <person name="Howarth C."/>
            <person name="Imamovic A."/>
            <person name="Larimer J."/>
            <person name="McCowan C."/>
            <person name="Murphy C."/>
            <person name="Pearson M."/>
            <person name="Priest M."/>
            <person name="Roberts A."/>
            <person name="Saif S."/>
            <person name="Shea T."/>
            <person name="Sykes S."/>
            <person name="Wortman J."/>
            <person name="Nusbaum C."/>
            <person name="Birren B."/>
        </authorList>
    </citation>
    <scope>NUCLEOTIDE SEQUENCE [LARGE SCALE GENOMIC DNA]</scope>
    <source>
        <strain evidence="1 2">BCC8398</strain>
    </source>
</reference>
<proteinExistence type="predicted"/>
<gene>
    <name evidence="1" type="ORF">I316_03170</name>
</gene>
<evidence type="ECO:0000313" key="1">
    <source>
        <dbReference type="EMBL" id="OCF35129.1"/>
    </source>
</evidence>
<dbReference type="AlphaFoldDB" id="A0A1B9GVT8"/>
<name>A0A1B9GVT8_9TREE</name>
<protein>
    <submittedName>
        <fullName evidence="1">Uncharacterized protein</fullName>
    </submittedName>
</protein>
<reference evidence="2" key="2">
    <citation type="submission" date="2013-12" db="EMBL/GenBank/DDBJ databases">
        <title>Evolution of pathogenesis and genome organization in the Tremellales.</title>
        <authorList>
            <person name="Cuomo C."/>
            <person name="Litvintseva A."/>
            <person name="Heitman J."/>
            <person name="Chen Y."/>
            <person name="Sun S."/>
            <person name="Springer D."/>
            <person name="Dromer F."/>
            <person name="Young S."/>
            <person name="Zeng Q."/>
            <person name="Chapman S."/>
            <person name="Gujja S."/>
            <person name="Saif S."/>
            <person name="Birren B."/>
        </authorList>
    </citation>
    <scope>NUCLEOTIDE SEQUENCE [LARGE SCALE GENOMIC DNA]</scope>
    <source>
        <strain evidence="2">BCC8398</strain>
    </source>
</reference>